<evidence type="ECO:0000259" key="4">
    <source>
        <dbReference type="Pfam" id="PF02931"/>
    </source>
</evidence>
<accession>A0ABD2MKP8</accession>
<dbReference type="Pfam" id="PF02931">
    <property type="entry name" value="Neur_chan_LBD"/>
    <property type="match status" value="1"/>
</dbReference>
<dbReference type="Gene3D" id="2.70.170.10">
    <property type="entry name" value="Neurotransmitter-gated ion-channel ligand-binding domain"/>
    <property type="match status" value="1"/>
</dbReference>
<gene>
    <name evidence="5" type="ORF">HHI36_010872</name>
</gene>
<dbReference type="InterPro" id="IPR018000">
    <property type="entry name" value="Neurotransmitter_ion_chnl_CS"/>
</dbReference>
<dbReference type="FunFam" id="2.70.170.10:FF:000043">
    <property type="entry name" value="Gamma-aminobutyric acid receptor alpha-like"/>
    <property type="match status" value="1"/>
</dbReference>
<keyword evidence="6" id="KW-1185">Reference proteome</keyword>
<evidence type="ECO:0000313" key="6">
    <source>
        <dbReference type="Proteomes" id="UP001516400"/>
    </source>
</evidence>
<dbReference type="Proteomes" id="UP001516400">
    <property type="component" value="Unassembled WGS sequence"/>
</dbReference>
<name>A0ABD2MKP8_9CUCU</name>
<sequence length="160" mass="18512">MLIPKRKQTYSMDCYFRQTWVDRRLAFPGNPSDTLALSISMLGRIWKPDTYFYNGKQSYLHTITTPNKFVRLYQNGRVLYSSRLTIKAGCPMNLEDFPMDIQRCPLKFGSFGYTSKDLVYKWNDIRQVAIAEDMKLSQFDLIATPAANRTDTLSNSDSHA</sequence>
<protein>
    <recommendedName>
        <fullName evidence="4">Neurotransmitter-gated ion-channel ligand-binding domain-containing protein</fullName>
    </recommendedName>
</protein>
<keyword evidence="3" id="KW-0813">Transport</keyword>
<organism evidence="5 6">
    <name type="scientific">Cryptolaemus montrouzieri</name>
    <dbReference type="NCBI Taxonomy" id="559131"/>
    <lineage>
        <taxon>Eukaryota</taxon>
        <taxon>Metazoa</taxon>
        <taxon>Ecdysozoa</taxon>
        <taxon>Arthropoda</taxon>
        <taxon>Hexapoda</taxon>
        <taxon>Insecta</taxon>
        <taxon>Pterygota</taxon>
        <taxon>Neoptera</taxon>
        <taxon>Endopterygota</taxon>
        <taxon>Coleoptera</taxon>
        <taxon>Polyphaga</taxon>
        <taxon>Cucujiformia</taxon>
        <taxon>Coccinelloidea</taxon>
        <taxon>Coccinellidae</taxon>
        <taxon>Scymninae</taxon>
        <taxon>Scymnini</taxon>
        <taxon>Cryptolaemus</taxon>
    </lineage>
</organism>
<dbReference type="EMBL" id="JABFTP020000001">
    <property type="protein sequence ID" value="KAL3266711.1"/>
    <property type="molecule type" value="Genomic_DNA"/>
</dbReference>
<feature type="non-terminal residue" evidence="5">
    <location>
        <position position="160"/>
    </location>
</feature>
<dbReference type="GO" id="GO:0034220">
    <property type="term" value="P:monoatomic ion transmembrane transport"/>
    <property type="evidence" value="ECO:0007669"/>
    <property type="project" value="UniProtKB-KW"/>
</dbReference>
<dbReference type="PANTHER" id="PTHR18945">
    <property type="entry name" value="NEUROTRANSMITTER GATED ION CHANNEL"/>
    <property type="match status" value="1"/>
</dbReference>
<feature type="domain" description="Neurotransmitter-gated ion-channel ligand-binding" evidence="4">
    <location>
        <begin position="5"/>
        <end position="144"/>
    </location>
</feature>
<dbReference type="InterPro" id="IPR006202">
    <property type="entry name" value="Neur_chan_lig-bd"/>
</dbReference>
<evidence type="ECO:0000256" key="1">
    <source>
        <dbReference type="ARBA" id="ARBA00004141"/>
    </source>
</evidence>
<keyword evidence="2" id="KW-0472">Membrane</keyword>
<evidence type="ECO:0000256" key="2">
    <source>
        <dbReference type="ARBA" id="ARBA00023136"/>
    </source>
</evidence>
<dbReference type="SUPFAM" id="SSF63712">
    <property type="entry name" value="Nicotinic receptor ligand binding domain-like"/>
    <property type="match status" value="1"/>
</dbReference>
<dbReference type="PROSITE" id="PS00236">
    <property type="entry name" value="NEUROTR_ION_CHANNEL"/>
    <property type="match status" value="1"/>
</dbReference>
<dbReference type="InterPro" id="IPR036734">
    <property type="entry name" value="Neur_chan_lig-bd_sf"/>
</dbReference>
<comment type="subcellular location">
    <subcellularLocation>
        <location evidence="1">Membrane</location>
        <topology evidence="1">Multi-pass membrane protein</topology>
    </subcellularLocation>
</comment>
<comment type="caution">
    <text evidence="5">The sequence shown here is derived from an EMBL/GenBank/DDBJ whole genome shotgun (WGS) entry which is preliminary data.</text>
</comment>
<dbReference type="InterPro" id="IPR006201">
    <property type="entry name" value="Neur_channel"/>
</dbReference>
<dbReference type="CDD" id="cd19007">
    <property type="entry name" value="LGIC_ECD_GABAR_GRD-like"/>
    <property type="match status" value="1"/>
</dbReference>
<reference evidence="5 6" key="1">
    <citation type="journal article" date="2021" name="BMC Biol.">
        <title>Horizontally acquired antibacterial genes associated with adaptive radiation of ladybird beetles.</title>
        <authorList>
            <person name="Li H.S."/>
            <person name="Tang X.F."/>
            <person name="Huang Y.H."/>
            <person name="Xu Z.Y."/>
            <person name="Chen M.L."/>
            <person name="Du X.Y."/>
            <person name="Qiu B.Y."/>
            <person name="Chen P.T."/>
            <person name="Zhang W."/>
            <person name="Slipinski A."/>
            <person name="Escalona H.E."/>
            <person name="Waterhouse R.M."/>
            <person name="Zwick A."/>
            <person name="Pang H."/>
        </authorList>
    </citation>
    <scope>NUCLEOTIDE SEQUENCE [LARGE SCALE GENOMIC DNA]</scope>
    <source>
        <strain evidence="5">SYSU2018</strain>
    </source>
</reference>
<keyword evidence="3" id="KW-0407">Ion channel</keyword>
<dbReference type="AlphaFoldDB" id="A0ABD2MKP8"/>
<keyword evidence="3" id="KW-0406">Ion transport</keyword>
<dbReference type="GO" id="GO:0016020">
    <property type="term" value="C:membrane"/>
    <property type="evidence" value="ECO:0007669"/>
    <property type="project" value="UniProtKB-SubCell"/>
</dbReference>
<proteinExistence type="inferred from homology"/>
<dbReference type="PRINTS" id="PR00252">
    <property type="entry name" value="NRIONCHANNEL"/>
</dbReference>
<comment type="similarity">
    <text evidence="3">Belongs to the ligand-gated ion channel (TC 1.A.9) family.</text>
</comment>
<evidence type="ECO:0000256" key="3">
    <source>
        <dbReference type="RuleBase" id="RU000687"/>
    </source>
</evidence>
<evidence type="ECO:0000313" key="5">
    <source>
        <dbReference type="EMBL" id="KAL3266711.1"/>
    </source>
</evidence>